<keyword evidence="2" id="KW-0489">Methyltransferase</keyword>
<dbReference type="GO" id="GO:0008170">
    <property type="term" value="F:N-methyltransferase activity"/>
    <property type="evidence" value="ECO:0007669"/>
    <property type="project" value="InterPro"/>
</dbReference>
<evidence type="ECO:0000259" key="4">
    <source>
        <dbReference type="Pfam" id="PF01555"/>
    </source>
</evidence>
<dbReference type="AlphaFoldDB" id="X0XR98"/>
<dbReference type="PROSITE" id="PS00092">
    <property type="entry name" value="N6_MTASE"/>
    <property type="match status" value="1"/>
</dbReference>
<feature type="non-terminal residue" evidence="5">
    <location>
        <position position="235"/>
    </location>
</feature>
<dbReference type="InterPro" id="IPR002052">
    <property type="entry name" value="DNA_methylase_N6_adenine_CS"/>
</dbReference>
<dbReference type="InterPro" id="IPR002941">
    <property type="entry name" value="DNA_methylase_N4/N6"/>
</dbReference>
<feature type="non-terminal residue" evidence="5">
    <location>
        <position position="1"/>
    </location>
</feature>
<reference evidence="5" key="1">
    <citation type="journal article" date="2014" name="Front. Microbiol.">
        <title>High frequency of phylogenetically diverse reductive dehalogenase-homologous genes in deep subseafloor sedimentary metagenomes.</title>
        <authorList>
            <person name="Kawai M."/>
            <person name="Futagami T."/>
            <person name="Toyoda A."/>
            <person name="Takaki Y."/>
            <person name="Nishi S."/>
            <person name="Hori S."/>
            <person name="Arai W."/>
            <person name="Tsubouchi T."/>
            <person name="Morono Y."/>
            <person name="Uchiyama I."/>
            <person name="Ito T."/>
            <person name="Fujiyama A."/>
            <person name="Inagaki F."/>
            <person name="Takami H."/>
        </authorList>
    </citation>
    <scope>NUCLEOTIDE SEQUENCE</scope>
    <source>
        <strain evidence="5">Expedition CK06-06</strain>
    </source>
</reference>
<evidence type="ECO:0000256" key="2">
    <source>
        <dbReference type="ARBA" id="ARBA00022603"/>
    </source>
</evidence>
<dbReference type="Gene3D" id="3.40.50.150">
    <property type="entry name" value="Vaccinia Virus protein VP39"/>
    <property type="match status" value="1"/>
</dbReference>
<evidence type="ECO:0000256" key="1">
    <source>
        <dbReference type="ARBA" id="ARBA00006594"/>
    </source>
</evidence>
<proteinExistence type="inferred from homology"/>
<name>X0XR98_9ZZZZ</name>
<dbReference type="EMBL" id="BARS01051476">
    <property type="protein sequence ID" value="GAG45775.1"/>
    <property type="molecule type" value="Genomic_DNA"/>
</dbReference>
<dbReference type="Pfam" id="PF01555">
    <property type="entry name" value="N6_N4_Mtase"/>
    <property type="match status" value="1"/>
</dbReference>
<evidence type="ECO:0000256" key="3">
    <source>
        <dbReference type="ARBA" id="ARBA00022679"/>
    </source>
</evidence>
<accession>X0XR98</accession>
<comment type="caution">
    <text evidence="5">The sequence shown here is derived from an EMBL/GenBank/DDBJ whole genome shotgun (WGS) entry which is preliminary data.</text>
</comment>
<protein>
    <recommendedName>
        <fullName evidence="4">DNA methylase N-4/N-6 domain-containing protein</fullName>
    </recommendedName>
</protein>
<sequence length="235" mass="27390">KLPLPDASADVIITDPPYGGNVQYMELSDFWVVWLHEWINVDGVTDKTNEAITTRHRGFEGAKDLRHYRDMLYKIFKECHRVLKPHRWMVMTFHCKEFKVWSALHLAAHDAGFVMAEHDGMIYQPGIKNHEHTINLRRSGSMLGDFILSFQKVETQPRFKQIPHAEIGRQIERLAAEAVLHHQRASLSLIYMKLMPWLLNNNLLDKISEKELVPYLANSFEEKDGKWYLKANPGD</sequence>
<gene>
    <name evidence="5" type="ORF">S01H1_76673</name>
</gene>
<dbReference type="InterPro" id="IPR029063">
    <property type="entry name" value="SAM-dependent_MTases_sf"/>
</dbReference>
<dbReference type="SUPFAM" id="SSF53335">
    <property type="entry name" value="S-adenosyl-L-methionine-dependent methyltransferases"/>
    <property type="match status" value="1"/>
</dbReference>
<dbReference type="GO" id="GO:0032259">
    <property type="term" value="P:methylation"/>
    <property type="evidence" value="ECO:0007669"/>
    <property type="project" value="UniProtKB-KW"/>
</dbReference>
<organism evidence="5">
    <name type="scientific">marine sediment metagenome</name>
    <dbReference type="NCBI Taxonomy" id="412755"/>
    <lineage>
        <taxon>unclassified sequences</taxon>
        <taxon>metagenomes</taxon>
        <taxon>ecological metagenomes</taxon>
    </lineage>
</organism>
<dbReference type="GO" id="GO:0003677">
    <property type="term" value="F:DNA binding"/>
    <property type="evidence" value="ECO:0007669"/>
    <property type="project" value="InterPro"/>
</dbReference>
<comment type="similarity">
    <text evidence="1">Belongs to the N(4)/N(6)-methyltransferase family.</text>
</comment>
<keyword evidence="3" id="KW-0808">Transferase</keyword>
<evidence type="ECO:0000313" key="5">
    <source>
        <dbReference type="EMBL" id="GAG45775.1"/>
    </source>
</evidence>
<feature type="domain" description="DNA methylase N-4/N-6" evidence="4">
    <location>
        <begin position="10"/>
        <end position="119"/>
    </location>
</feature>